<dbReference type="EMBL" id="KV441549">
    <property type="protein sequence ID" value="OAG09966.1"/>
    <property type="molecule type" value="Genomic_DNA"/>
</dbReference>
<evidence type="ECO:0000256" key="1">
    <source>
        <dbReference type="SAM" id="MobiDB-lite"/>
    </source>
</evidence>
<proteinExistence type="predicted"/>
<dbReference type="RefSeq" id="XP_018040331.1">
    <property type="nucleotide sequence ID" value="XM_018181783.1"/>
</dbReference>
<evidence type="ECO:0000313" key="2">
    <source>
        <dbReference type="EMBL" id="OAG09966.1"/>
    </source>
</evidence>
<sequence length="212" mass="22531">MTADRQCSYVHMLEGDEGHDNDTDAGRARGKQWRSAGPWTAQISTARDKTRARSSLQHSSPAQAPAFAGCEVSRCALPQRPNRKQASGAGTPSWVSLAAAAARLRYTSRPDTGPLASNRSVSLALCRCAFPTLPLLLHLLRCGARRGRPCGRGSARDDGTAAQRHLGCPSLLGGVEMRPSVCRSTQALCARGGSARIAAKSLGRPELGQMRN</sequence>
<dbReference type="AlphaFoldDB" id="A0A177CRP9"/>
<dbReference type="GeneID" id="28765269"/>
<keyword evidence="3" id="KW-1185">Reference proteome</keyword>
<feature type="region of interest" description="Disordered" evidence="1">
    <location>
        <begin position="12"/>
        <end position="37"/>
    </location>
</feature>
<organism evidence="2 3">
    <name type="scientific">Paraphaeosphaeria sporulosa</name>
    <dbReference type="NCBI Taxonomy" id="1460663"/>
    <lineage>
        <taxon>Eukaryota</taxon>
        <taxon>Fungi</taxon>
        <taxon>Dikarya</taxon>
        <taxon>Ascomycota</taxon>
        <taxon>Pezizomycotina</taxon>
        <taxon>Dothideomycetes</taxon>
        <taxon>Pleosporomycetidae</taxon>
        <taxon>Pleosporales</taxon>
        <taxon>Massarineae</taxon>
        <taxon>Didymosphaeriaceae</taxon>
        <taxon>Paraphaeosphaeria</taxon>
    </lineage>
</organism>
<evidence type="ECO:0000313" key="3">
    <source>
        <dbReference type="Proteomes" id="UP000077069"/>
    </source>
</evidence>
<feature type="compositionally biased region" description="Basic and acidic residues" evidence="1">
    <location>
        <begin position="13"/>
        <end position="27"/>
    </location>
</feature>
<protein>
    <submittedName>
        <fullName evidence="2">Uncharacterized protein</fullName>
    </submittedName>
</protein>
<accession>A0A177CRP9</accession>
<name>A0A177CRP9_9PLEO</name>
<dbReference type="Proteomes" id="UP000077069">
    <property type="component" value="Unassembled WGS sequence"/>
</dbReference>
<gene>
    <name evidence="2" type="ORF">CC84DRAFT_1202535</name>
</gene>
<reference evidence="2 3" key="1">
    <citation type="submission" date="2016-05" db="EMBL/GenBank/DDBJ databases">
        <title>Comparative analysis of secretome profiles of manganese(II)-oxidizing ascomycete fungi.</title>
        <authorList>
            <consortium name="DOE Joint Genome Institute"/>
            <person name="Zeiner C.A."/>
            <person name="Purvine S.O."/>
            <person name="Zink E.M."/>
            <person name="Wu S."/>
            <person name="Pasa-Tolic L."/>
            <person name="Chaput D.L."/>
            <person name="Haridas S."/>
            <person name="Grigoriev I.V."/>
            <person name="Santelli C.M."/>
            <person name="Hansel C.M."/>
        </authorList>
    </citation>
    <scope>NUCLEOTIDE SEQUENCE [LARGE SCALE GENOMIC DNA]</scope>
    <source>
        <strain evidence="2 3">AP3s5-JAC2a</strain>
    </source>
</reference>
<dbReference type="InParanoid" id="A0A177CRP9"/>